<feature type="transmembrane region" description="Helical" evidence="9">
    <location>
        <begin position="21"/>
        <end position="41"/>
    </location>
</feature>
<dbReference type="InterPro" id="IPR027417">
    <property type="entry name" value="P-loop_NTPase"/>
</dbReference>
<organism evidence="12 13">
    <name type="scientific">Dictyobacter kobayashii</name>
    <dbReference type="NCBI Taxonomy" id="2014872"/>
    <lineage>
        <taxon>Bacteria</taxon>
        <taxon>Bacillati</taxon>
        <taxon>Chloroflexota</taxon>
        <taxon>Ktedonobacteria</taxon>
        <taxon>Ktedonobacterales</taxon>
        <taxon>Dictyobacteraceae</taxon>
        <taxon>Dictyobacter</taxon>
    </lineage>
</organism>
<dbReference type="SUPFAM" id="SSF52540">
    <property type="entry name" value="P-loop containing nucleoside triphosphate hydrolases"/>
    <property type="match status" value="1"/>
</dbReference>
<dbReference type="Gene3D" id="1.20.1560.10">
    <property type="entry name" value="ABC transporter type 1, transmembrane domain"/>
    <property type="match status" value="1"/>
</dbReference>
<keyword evidence="8 9" id="KW-0472">Membrane</keyword>
<sequence>MVSLRPFRRYFELLARYLRPQWLTTLLMVLLLLASIALQLINPRIPGYFIDTTVKQGLSQMLIWAALLFLAISLLNQGLAVVSSYLCEKVAWTATNALRSDLLAHVLTLDQAFHKSHTQGELLERIDGDVNDLSNFFSKFVVHMLFHLLLLLGMLAVLTTIDWILSVSMGLYCLLVIGALTWMRRPTVDRWVVARQASSEFFGFLGESLGAAEDVRGNGGMNYIWRHFYQRFYRWYSTTCHAGWSGATPWIISQALFTLGKVLGLVLAAYLWSVGIASPGTVYLIFVYSALLMQPLDQIQWQLQDLNQSEACIRRIDGLFQTRSAIQDGPGTATLAPGALAVSFEEVSFGYTKDEPVIQQISFQLAPGRVLGIIGRTGGGKTTLSRLLFRMYDPQCGRICVNDVPLPELRLRDLRRRMSLITQDIQLFQASVRDNLTFFDRSISDERILAVLAEVGLQTWYEALPEKLETKLGAGDHGLSAGEAQLLAFARVFLTQPDLVILDEASSRLDSITEQYIEKAVDKLFKQRTGIVIAHRLATIQRADDILVIKDGRILEAGPRVELAADPTSHFARLLQHESGRIPV</sequence>
<dbReference type="InterPro" id="IPR011527">
    <property type="entry name" value="ABC1_TM_dom"/>
</dbReference>
<keyword evidence="6" id="KW-0067">ATP-binding</keyword>
<feature type="transmembrane region" description="Helical" evidence="9">
    <location>
        <begin position="262"/>
        <end position="286"/>
    </location>
</feature>
<evidence type="ECO:0000256" key="7">
    <source>
        <dbReference type="ARBA" id="ARBA00022989"/>
    </source>
</evidence>
<dbReference type="InterPro" id="IPR003439">
    <property type="entry name" value="ABC_transporter-like_ATP-bd"/>
</dbReference>
<feature type="domain" description="ABC transmembrane type-1" evidence="11">
    <location>
        <begin position="26"/>
        <end position="308"/>
    </location>
</feature>
<accession>A0A402AYR4</accession>
<evidence type="ECO:0000313" key="12">
    <source>
        <dbReference type="EMBL" id="GCE24250.1"/>
    </source>
</evidence>
<evidence type="ECO:0000256" key="5">
    <source>
        <dbReference type="ARBA" id="ARBA00022741"/>
    </source>
</evidence>
<evidence type="ECO:0000259" key="11">
    <source>
        <dbReference type="PROSITE" id="PS50929"/>
    </source>
</evidence>
<dbReference type="GO" id="GO:0004386">
    <property type="term" value="F:helicase activity"/>
    <property type="evidence" value="ECO:0007669"/>
    <property type="project" value="UniProtKB-KW"/>
</dbReference>
<evidence type="ECO:0000256" key="8">
    <source>
        <dbReference type="ARBA" id="ARBA00023136"/>
    </source>
</evidence>
<gene>
    <name evidence="12" type="ORF">KDK_80500</name>
</gene>
<evidence type="ECO:0000256" key="4">
    <source>
        <dbReference type="ARBA" id="ARBA00022692"/>
    </source>
</evidence>
<proteinExistence type="predicted"/>
<dbReference type="PANTHER" id="PTHR43394">
    <property type="entry name" value="ATP-DEPENDENT PERMEASE MDL1, MITOCHONDRIAL"/>
    <property type="match status" value="1"/>
</dbReference>
<dbReference type="SMART" id="SM00382">
    <property type="entry name" value="AAA"/>
    <property type="match status" value="1"/>
</dbReference>
<dbReference type="InterPro" id="IPR039421">
    <property type="entry name" value="Type_1_exporter"/>
</dbReference>
<dbReference type="PROSITE" id="PS50929">
    <property type="entry name" value="ABC_TM1F"/>
    <property type="match status" value="1"/>
</dbReference>
<dbReference type="FunFam" id="3.40.50.300:FF:000299">
    <property type="entry name" value="ABC transporter ATP-binding protein/permease"/>
    <property type="match status" value="1"/>
</dbReference>
<dbReference type="GO" id="GO:0005886">
    <property type="term" value="C:plasma membrane"/>
    <property type="evidence" value="ECO:0007669"/>
    <property type="project" value="UniProtKB-SubCell"/>
</dbReference>
<dbReference type="InterPro" id="IPR003593">
    <property type="entry name" value="AAA+_ATPase"/>
</dbReference>
<dbReference type="Proteomes" id="UP000287188">
    <property type="component" value="Unassembled WGS sequence"/>
</dbReference>
<dbReference type="EMBL" id="BIFS01000002">
    <property type="protein sequence ID" value="GCE24250.1"/>
    <property type="molecule type" value="Genomic_DNA"/>
</dbReference>
<dbReference type="SUPFAM" id="SSF90123">
    <property type="entry name" value="ABC transporter transmembrane region"/>
    <property type="match status" value="1"/>
</dbReference>
<dbReference type="Pfam" id="PF00664">
    <property type="entry name" value="ABC_membrane"/>
    <property type="match status" value="1"/>
</dbReference>
<keyword evidence="3" id="KW-1003">Cell membrane</keyword>
<evidence type="ECO:0000256" key="2">
    <source>
        <dbReference type="ARBA" id="ARBA00022448"/>
    </source>
</evidence>
<keyword evidence="12" id="KW-0347">Helicase</keyword>
<keyword evidence="4 9" id="KW-0812">Transmembrane</keyword>
<dbReference type="GO" id="GO:0005524">
    <property type="term" value="F:ATP binding"/>
    <property type="evidence" value="ECO:0007669"/>
    <property type="project" value="UniProtKB-KW"/>
</dbReference>
<dbReference type="OrthoDB" id="9769895at2"/>
<name>A0A402AYR4_9CHLR</name>
<reference evidence="13" key="1">
    <citation type="submission" date="2018-12" db="EMBL/GenBank/DDBJ databases">
        <title>Tengunoibacter tsumagoiensis gen. nov., sp. nov., Dictyobacter kobayashii sp. nov., D. alpinus sp. nov., and D. joshuensis sp. nov. and description of Dictyobacteraceae fam. nov. within the order Ktedonobacterales isolated from Tengu-no-mugimeshi.</title>
        <authorList>
            <person name="Wang C.M."/>
            <person name="Zheng Y."/>
            <person name="Sakai Y."/>
            <person name="Toyoda A."/>
            <person name="Minakuchi Y."/>
            <person name="Abe K."/>
            <person name="Yokota A."/>
            <person name="Yabe S."/>
        </authorList>
    </citation>
    <scope>NUCLEOTIDE SEQUENCE [LARGE SCALE GENOMIC DNA]</scope>
    <source>
        <strain evidence="13">Uno11</strain>
    </source>
</reference>
<dbReference type="AlphaFoldDB" id="A0A402AYR4"/>
<evidence type="ECO:0000259" key="10">
    <source>
        <dbReference type="PROSITE" id="PS50893"/>
    </source>
</evidence>
<dbReference type="GO" id="GO:0015421">
    <property type="term" value="F:ABC-type oligopeptide transporter activity"/>
    <property type="evidence" value="ECO:0007669"/>
    <property type="project" value="TreeGrafter"/>
</dbReference>
<dbReference type="InterPro" id="IPR036640">
    <property type="entry name" value="ABC1_TM_sf"/>
</dbReference>
<feature type="transmembrane region" description="Helical" evidence="9">
    <location>
        <begin position="61"/>
        <end position="82"/>
    </location>
</feature>
<dbReference type="PROSITE" id="PS00211">
    <property type="entry name" value="ABC_TRANSPORTER_1"/>
    <property type="match status" value="1"/>
</dbReference>
<dbReference type="PANTHER" id="PTHR43394:SF1">
    <property type="entry name" value="ATP-BINDING CASSETTE SUB-FAMILY B MEMBER 10, MITOCHONDRIAL"/>
    <property type="match status" value="1"/>
</dbReference>
<protein>
    <submittedName>
        <fullName evidence="12">Helicase</fullName>
    </submittedName>
</protein>
<dbReference type="Pfam" id="PF00005">
    <property type="entry name" value="ABC_tran"/>
    <property type="match status" value="1"/>
</dbReference>
<comment type="subcellular location">
    <subcellularLocation>
        <location evidence="1">Cell membrane</location>
        <topology evidence="1">Multi-pass membrane protein</topology>
    </subcellularLocation>
</comment>
<evidence type="ECO:0000256" key="3">
    <source>
        <dbReference type="ARBA" id="ARBA00022475"/>
    </source>
</evidence>
<dbReference type="Gene3D" id="3.40.50.300">
    <property type="entry name" value="P-loop containing nucleotide triphosphate hydrolases"/>
    <property type="match status" value="1"/>
</dbReference>
<dbReference type="CDD" id="cd07346">
    <property type="entry name" value="ABC_6TM_exporters"/>
    <property type="match status" value="1"/>
</dbReference>
<evidence type="ECO:0000256" key="6">
    <source>
        <dbReference type="ARBA" id="ARBA00022840"/>
    </source>
</evidence>
<keyword evidence="7 9" id="KW-1133">Transmembrane helix</keyword>
<evidence type="ECO:0000256" key="9">
    <source>
        <dbReference type="SAM" id="Phobius"/>
    </source>
</evidence>
<evidence type="ECO:0000313" key="13">
    <source>
        <dbReference type="Proteomes" id="UP000287188"/>
    </source>
</evidence>
<evidence type="ECO:0000256" key="1">
    <source>
        <dbReference type="ARBA" id="ARBA00004651"/>
    </source>
</evidence>
<keyword evidence="2" id="KW-0813">Transport</keyword>
<dbReference type="GO" id="GO:0016887">
    <property type="term" value="F:ATP hydrolysis activity"/>
    <property type="evidence" value="ECO:0007669"/>
    <property type="project" value="InterPro"/>
</dbReference>
<dbReference type="InterPro" id="IPR017871">
    <property type="entry name" value="ABC_transporter-like_CS"/>
</dbReference>
<dbReference type="PROSITE" id="PS50893">
    <property type="entry name" value="ABC_TRANSPORTER_2"/>
    <property type="match status" value="1"/>
</dbReference>
<keyword evidence="5" id="KW-0547">Nucleotide-binding</keyword>
<feature type="domain" description="ABC transporter" evidence="10">
    <location>
        <begin position="342"/>
        <end position="576"/>
    </location>
</feature>
<comment type="caution">
    <text evidence="12">The sequence shown here is derived from an EMBL/GenBank/DDBJ whole genome shotgun (WGS) entry which is preliminary data.</text>
</comment>
<keyword evidence="12" id="KW-0378">Hydrolase</keyword>
<feature type="transmembrane region" description="Helical" evidence="9">
    <location>
        <begin position="163"/>
        <end position="182"/>
    </location>
</feature>
<feature type="transmembrane region" description="Helical" evidence="9">
    <location>
        <begin position="140"/>
        <end position="157"/>
    </location>
</feature>
<keyword evidence="13" id="KW-1185">Reference proteome</keyword>